<reference evidence="1" key="1">
    <citation type="submission" date="2023-03" db="UniProtKB">
        <authorList>
            <consortium name="EnsemblPlants"/>
        </authorList>
    </citation>
    <scope>IDENTIFICATION</scope>
</reference>
<dbReference type="AlphaFoldDB" id="A0A9I9EJ86"/>
<evidence type="ECO:0000313" key="1">
    <source>
        <dbReference type="EnsemblPlants" id="MELO3C034176.2.1"/>
    </source>
</evidence>
<organism evidence="1">
    <name type="scientific">Cucumis melo</name>
    <name type="common">Muskmelon</name>
    <dbReference type="NCBI Taxonomy" id="3656"/>
    <lineage>
        <taxon>Eukaryota</taxon>
        <taxon>Viridiplantae</taxon>
        <taxon>Streptophyta</taxon>
        <taxon>Embryophyta</taxon>
        <taxon>Tracheophyta</taxon>
        <taxon>Spermatophyta</taxon>
        <taxon>Magnoliopsida</taxon>
        <taxon>eudicotyledons</taxon>
        <taxon>Gunneridae</taxon>
        <taxon>Pentapetalae</taxon>
        <taxon>rosids</taxon>
        <taxon>fabids</taxon>
        <taxon>Cucurbitales</taxon>
        <taxon>Cucurbitaceae</taxon>
        <taxon>Benincaseae</taxon>
        <taxon>Cucumis</taxon>
    </lineage>
</organism>
<accession>A0A9I9EJ86</accession>
<protein>
    <submittedName>
        <fullName evidence="1">Uncharacterized protein</fullName>
    </submittedName>
</protein>
<dbReference type="EnsemblPlants" id="MELO3C034176.2.1">
    <property type="protein sequence ID" value="MELO3C034176.2.1"/>
    <property type="gene ID" value="MELO3C034176.2"/>
</dbReference>
<proteinExistence type="predicted"/>
<sequence>MTERKSQDRAWKQQILKEITVMIMMTKTALGKPETDSNLTNIQSTKYNLSHSLNFQPHLGRQPLLLTTIMNEDVTPPNKGKNPI</sequence>
<name>A0A9I9EJ86_CUCME</name>
<dbReference type="Gramene" id="MELO3C034176.2.1">
    <property type="protein sequence ID" value="MELO3C034176.2.1"/>
    <property type="gene ID" value="MELO3C034176.2"/>
</dbReference>